<reference evidence="1" key="1">
    <citation type="submission" date="2022-08" db="EMBL/GenBank/DDBJ databases">
        <title>Chryseobacterium antibioticum,isolated from the rhizosphere soil of Pyrola in Tibet.</title>
        <authorList>
            <person name="Kan Y."/>
        </authorList>
    </citation>
    <scope>NUCLEOTIDE SEQUENCE</scope>
    <source>
        <strain evidence="1">Pc2-12</strain>
    </source>
</reference>
<dbReference type="PROSITE" id="PS51257">
    <property type="entry name" value="PROKAR_LIPOPROTEIN"/>
    <property type="match status" value="1"/>
</dbReference>
<dbReference type="EMBL" id="JANZQH010000006">
    <property type="protein sequence ID" value="MCT2408779.1"/>
    <property type="molecule type" value="Genomic_DNA"/>
</dbReference>
<protein>
    <recommendedName>
        <fullName evidence="3">YD repeat-containing protein</fullName>
    </recommendedName>
</protein>
<evidence type="ECO:0008006" key="3">
    <source>
        <dbReference type="Google" id="ProtNLM"/>
    </source>
</evidence>
<organism evidence="1 2">
    <name type="scientific">Chryseobacterium pyrolae</name>
    <dbReference type="NCBI Taxonomy" id="2987481"/>
    <lineage>
        <taxon>Bacteria</taxon>
        <taxon>Pseudomonadati</taxon>
        <taxon>Bacteroidota</taxon>
        <taxon>Flavobacteriia</taxon>
        <taxon>Flavobacteriales</taxon>
        <taxon>Weeksellaceae</taxon>
        <taxon>Chryseobacterium group</taxon>
        <taxon>Chryseobacterium</taxon>
    </lineage>
</organism>
<sequence length="287" mass="31497">MKKIILLGSMSLLTLSCGSDDDDNTVLDTTNPSLQSVILPVKISTDGESMKINYDGTKILNITNPTNSGDKIIFTYAGDFVSNIKFYEDNILQSATDYTYTNNLMTKAINTEYSNSGAAEYIVIHTYTHVNANQINAKRQVLHGPSTNYVINSVYNYSGGNLVSAPGSGSGTSNGVTTNYNQVASYTYTDKSYPFKNVKGFDKIIYNGDMSDGVSYMFSNLKNNISSYKETVSYTSTGSTGTSYTAYKFTTTFSSSGYPLYESRQPTDVNGVPTSSQPEIYTYEYNQ</sequence>
<proteinExistence type="predicted"/>
<evidence type="ECO:0000313" key="2">
    <source>
        <dbReference type="Proteomes" id="UP001142057"/>
    </source>
</evidence>
<evidence type="ECO:0000313" key="1">
    <source>
        <dbReference type="EMBL" id="MCT2408779.1"/>
    </source>
</evidence>
<accession>A0ABT2IJK8</accession>
<dbReference type="Proteomes" id="UP001142057">
    <property type="component" value="Unassembled WGS sequence"/>
</dbReference>
<comment type="caution">
    <text evidence="1">The sequence shown here is derived from an EMBL/GenBank/DDBJ whole genome shotgun (WGS) entry which is preliminary data.</text>
</comment>
<gene>
    <name evidence="1" type="ORF">NZD88_14615</name>
</gene>
<dbReference type="RefSeq" id="WP_259830099.1">
    <property type="nucleotide sequence ID" value="NZ_JANZQH010000006.1"/>
</dbReference>
<name>A0ABT2IJK8_9FLAO</name>
<keyword evidence="2" id="KW-1185">Reference proteome</keyword>